<dbReference type="EMBL" id="CAJJDN010000018">
    <property type="protein sequence ID" value="CAD8063930.1"/>
    <property type="molecule type" value="Genomic_DNA"/>
</dbReference>
<dbReference type="PROSITE" id="PS00018">
    <property type="entry name" value="EF_HAND_1"/>
    <property type="match status" value="2"/>
</dbReference>
<proteinExistence type="predicted"/>
<organism evidence="4 6">
    <name type="scientific">Paramecium sonneborni</name>
    <dbReference type="NCBI Taxonomy" id="65129"/>
    <lineage>
        <taxon>Eukaryota</taxon>
        <taxon>Sar</taxon>
        <taxon>Alveolata</taxon>
        <taxon>Ciliophora</taxon>
        <taxon>Intramacronucleata</taxon>
        <taxon>Oligohymenophorea</taxon>
        <taxon>Peniculida</taxon>
        <taxon>Parameciidae</taxon>
        <taxon>Paramecium</taxon>
    </lineage>
</organism>
<protein>
    <recommendedName>
        <fullName evidence="3">EF-hand domain-containing protein</fullName>
    </recommendedName>
</protein>
<dbReference type="PANTHER" id="PTHR45942">
    <property type="entry name" value="PROTEIN PHOSPATASE 3 REGULATORY SUBUNIT B ALPHA ISOFORM TYPE 1"/>
    <property type="match status" value="1"/>
</dbReference>
<dbReference type="EMBL" id="CAJJDN010000023">
    <property type="protein sequence ID" value="CAD8067861.1"/>
    <property type="molecule type" value="Genomic_DNA"/>
</dbReference>
<dbReference type="Proteomes" id="UP000692954">
    <property type="component" value="Unassembled WGS sequence"/>
</dbReference>
<dbReference type="InterPro" id="IPR002048">
    <property type="entry name" value="EF_hand_dom"/>
</dbReference>
<evidence type="ECO:0000259" key="3">
    <source>
        <dbReference type="PROSITE" id="PS50222"/>
    </source>
</evidence>
<evidence type="ECO:0000313" key="6">
    <source>
        <dbReference type="Proteomes" id="UP000692954"/>
    </source>
</evidence>
<accession>A0A8S1L727</accession>
<name>A0A8S1L727_9CILI</name>
<keyword evidence="2" id="KW-0677">Repeat</keyword>
<keyword evidence="6" id="KW-1185">Reference proteome</keyword>
<dbReference type="PROSITE" id="PS50222">
    <property type="entry name" value="EF_HAND_2"/>
    <property type="match status" value="3"/>
</dbReference>
<feature type="domain" description="EF-hand" evidence="3">
    <location>
        <begin position="49"/>
        <end position="84"/>
    </location>
</feature>
<gene>
    <name evidence="4" type="ORF">PSON_ATCC_30995.1.T0180238</name>
    <name evidence="5" type="ORF">PSON_ATCC_30995.1.T0230252</name>
</gene>
<dbReference type="FunFam" id="1.10.238.10:FF:000001">
    <property type="entry name" value="Calmodulin 1"/>
    <property type="match status" value="1"/>
</dbReference>
<dbReference type="GO" id="GO:0005509">
    <property type="term" value="F:calcium ion binding"/>
    <property type="evidence" value="ECO:0007669"/>
    <property type="project" value="InterPro"/>
</dbReference>
<evidence type="ECO:0000256" key="1">
    <source>
        <dbReference type="ARBA" id="ARBA00022723"/>
    </source>
</evidence>
<evidence type="ECO:0000313" key="5">
    <source>
        <dbReference type="EMBL" id="CAD8067861.1"/>
    </source>
</evidence>
<dbReference type="CDD" id="cd00051">
    <property type="entry name" value="EFh"/>
    <property type="match status" value="3"/>
</dbReference>
<dbReference type="Pfam" id="PF13499">
    <property type="entry name" value="EF-hand_7"/>
    <property type="match status" value="2"/>
</dbReference>
<feature type="domain" description="EF-hand" evidence="3">
    <location>
        <begin position="126"/>
        <end position="161"/>
    </location>
</feature>
<dbReference type="SMART" id="SM00054">
    <property type="entry name" value="EFh"/>
    <property type="match status" value="4"/>
</dbReference>
<dbReference type="AlphaFoldDB" id="A0A8S1L727"/>
<keyword evidence="1" id="KW-0479">Metal-binding</keyword>
<evidence type="ECO:0000256" key="2">
    <source>
        <dbReference type="ARBA" id="ARBA00022737"/>
    </source>
</evidence>
<evidence type="ECO:0000313" key="4">
    <source>
        <dbReference type="EMBL" id="CAD8063930.1"/>
    </source>
</evidence>
<reference evidence="4" key="1">
    <citation type="submission" date="2021-01" db="EMBL/GenBank/DDBJ databases">
        <authorList>
            <consortium name="Genoscope - CEA"/>
            <person name="William W."/>
        </authorList>
    </citation>
    <scope>NUCLEOTIDE SEQUENCE</scope>
</reference>
<sequence length="169" mass="19417">MGNGQGMEEQMGTFQPQEIKRLYKRFQFLDKDGSGQLEPAELFDVPELSQNPLVKRVFQIFDKDNDGKISFAEFITGLSSLYGNDEEEKLKFMFKIYDIDQDGFITNGELFKVLQMMVGNNLTDVQLQQLVDRTIIKADEDFDSKISFAEFKKMVKDLDVASKLQMQGV</sequence>
<comment type="caution">
    <text evidence="4">The sequence shown here is derived from an EMBL/GenBank/DDBJ whole genome shotgun (WGS) entry which is preliminary data.</text>
</comment>
<dbReference type="OrthoDB" id="425728at2759"/>
<dbReference type="InterPro" id="IPR018247">
    <property type="entry name" value="EF_Hand_1_Ca_BS"/>
</dbReference>
<feature type="domain" description="EF-hand" evidence="3">
    <location>
        <begin position="85"/>
        <end position="120"/>
    </location>
</feature>